<dbReference type="EMBL" id="LGUB01000417">
    <property type="protein sequence ID" value="KRH93250.1"/>
    <property type="molecule type" value="Genomic_DNA"/>
</dbReference>
<name>A0A0R0LV29_9MICR</name>
<evidence type="ECO:0000313" key="4">
    <source>
        <dbReference type="Proteomes" id="UP000051530"/>
    </source>
</evidence>
<dbReference type="InterPro" id="IPR045357">
    <property type="entry name" value="Aminopeptidase_N-like_N"/>
</dbReference>
<feature type="signal peptide" evidence="1">
    <location>
        <begin position="1"/>
        <end position="21"/>
    </location>
</feature>
<comment type="caution">
    <text evidence="3">The sequence shown here is derived from an EMBL/GenBank/DDBJ whole genome shotgun (WGS) entry which is preliminary data.</text>
</comment>
<dbReference type="AlphaFoldDB" id="A0A0R0LV29"/>
<dbReference type="Pfam" id="PF17900">
    <property type="entry name" value="Peptidase_M1_N"/>
    <property type="match status" value="1"/>
</dbReference>
<accession>A0A0R0LV29</accession>
<keyword evidence="1" id="KW-0732">Signal</keyword>
<proteinExistence type="predicted"/>
<dbReference type="Gene3D" id="2.60.40.1730">
    <property type="entry name" value="tricorn interacting facor f3 domain"/>
    <property type="match status" value="1"/>
</dbReference>
<dbReference type="Proteomes" id="UP000051530">
    <property type="component" value="Unassembled WGS sequence"/>
</dbReference>
<evidence type="ECO:0000313" key="3">
    <source>
        <dbReference type="EMBL" id="KRH93250.1"/>
    </source>
</evidence>
<keyword evidence="4" id="KW-1185">Reference proteome</keyword>
<dbReference type="GO" id="GO:0004177">
    <property type="term" value="F:aminopeptidase activity"/>
    <property type="evidence" value="ECO:0007669"/>
    <property type="project" value="UniProtKB-KW"/>
</dbReference>
<sequence length="158" mass="18171">MNIPVSQFVIILTTFLQLITCDEISPADEIMVKNGYNLNVTPKHYDLQMRVDDNNNVNHGMVHILLNVASSISEFMINSKDLEIRMCLVDGRHAPFAIDNENGRLNISLNYSLEPGIHDLHIWWNAPLNTNNESFYISYYCDGKKKFFSTSFEPEEAR</sequence>
<dbReference type="InterPro" id="IPR042097">
    <property type="entry name" value="Aminopeptidase_N-like_N_sf"/>
</dbReference>
<keyword evidence="3" id="KW-0031">Aminopeptidase</keyword>
<protein>
    <submittedName>
        <fullName evidence="3">Aminopeptidase</fullName>
    </submittedName>
</protein>
<keyword evidence="3" id="KW-0378">Hydrolase</keyword>
<evidence type="ECO:0000259" key="2">
    <source>
        <dbReference type="Pfam" id="PF17900"/>
    </source>
</evidence>
<feature type="domain" description="Aminopeptidase N-like N-terminal" evidence="2">
    <location>
        <begin position="42"/>
        <end position="158"/>
    </location>
</feature>
<reference evidence="3 4" key="1">
    <citation type="submission" date="2015-07" db="EMBL/GenBank/DDBJ databases">
        <title>The genome of Pseudoloma neurophilia, a relevant intracellular parasite of the zebrafish.</title>
        <authorList>
            <person name="Ndikumana S."/>
            <person name="Pelin A."/>
            <person name="Sanders J."/>
            <person name="Corradi N."/>
        </authorList>
    </citation>
    <scope>NUCLEOTIDE SEQUENCE [LARGE SCALE GENOMIC DNA]</scope>
    <source>
        <strain evidence="3 4">MK1</strain>
    </source>
</reference>
<evidence type="ECO:0000256" key="1">
    <source>
        <dbReference type="SAM" id="SignalP"/>
    </source>
</evidence>
<feature type="chain" id="PRO_5006398942" evidence="1">
    <location>
        <begin position="22"/>
        <end position="158"/>
    </location>
</feature>
<dbReference type="SUPFAM" id="SSF63737">
    <property type="entry name" value="Leukotriene A4 hydrolase N-terminal domain"/>
    <property type="match status" value="1"/>
</dbReference>
<organism evidence="3 4">
    <name type="scientific">Pseudoloma neurophilia</name>
    <dbReference type="NCBI Taxonomy" id="146866"/>
    <lineage>
        <taxon>Eukaryota</taxon>
        <taxon>Fungi</taxon>
        <taxon>Fungi incertae sedis</taxon>
        <taxon>Microsporidia</taxon>
        <taxon>Pseudoloma</taxon>
    </lineage>
</organism>
<gene>
    <name evidence="3" type="ORF">M153_1231000171</name>
</gene>
<dbReference type="VEuPathDB" id="MicrosporidiaDB:M153_1231000171"/>
<keyword evidence="3" id="KW-0645">Protease</keyword>